<reference evidence="4 5" key="1">
    <citation type="submission" date="2020-03" db="EMBL/GenBank/DDBJ databases">
        <title>Isolation and identification of active actinomycetes.</title>
        <authorList>
            <person name="Sun X."/>
        </authorList>
    </citation>
    <scope>NUCLEOTIDE SEQUENCE [LARGE SCALE GENOMIC DNA]</scope>
    <source>
        <strain evidence="4 5">NEAU-D13</strain>
    </source>
</reference>
<dbReference type="InterPro" id="IPR052900">
    <property type="entry name" value="Phospholipid_Metab_Enz"/>
</dbReference>
<dbReference type="NCBIfam" id="TIGR01409">
    <property type="entry name" value="TAT_signal_seq"/>
    <property type="match status" value="1"/>
</dbReference>
<dbReference type="CDD" id="cd07389">
    <property type="entry name" value="MPP_PhoD"/>
    <property type="match status" value="1"/>
</dbReference>
<evidence type="ECO:0000313" key="5">
    <source>
        <dbReference type="Proteomes" id="UP000481360"/>
    </source>
</evidence>
<dbReference type="InterPro" id="IPR019546">
    <property type="entry name" value="TAT_signal_bac_arc"/>
</dbReference>
<evidence type="ECO:0000313" key="4">
    <source>
        <dbReference type="EMBL" id="NGY58443.1"/>
    </source>
</evidence>
<dbReference type="Proteomes" id="UP000481360">
    <property type="component" value="Unassembled WGS sequence"/>
</dbReference>
<name>A0A7C9RN81_9PSEU</name>
<dbReference type="PANTHER" id="PTHR43606:SF2">
    <property type="entry name" value="ALKALINE PHOSPHATASE FAMILY PROTEIN (AFU_ORTHOLOGUE AFUA_5G03860)"/>
    <property type="match status" value="1"/>
</dbReference>
<protein>
    <submittedName>
        <fullName evidence="4">Twin-arginine translocation signal domain-containing protein</fullName>
    </submittedName>
</protein>
<accession>A0A7C9RN81</accession>
<feature type="domain" description="Phospholipase D N-terminal" evidence="3">
    <location>
        <begin position="37"/>
        <end position="121"/>
    </location>
</feature>
<evidence type="ECO:0000259" key="3">
    <source>
        <dbReference type="Pfam" id="PF16655"/>
    </source>
</evidence>
<dbReference type="EMBL" id="JAAMPJ010000001">
    <property type="protein sequence ID" value="NGY58443.1"/>
    <property type="molecule type" value="Genomic_DNA"/>
</dbReference>
<dbReference type="Pfam" id="PF10518">
    <property type="entry name" value="TAT_signal"/>
    <property type="match status" value="1"/>
</dbReference>
<feature type="domain" description="PhoD-like phosphatase metallophosphatase" evidence="2">
    <location>
        <begin position="130"/>
        <end position="443"/>
    </location>
</feature>
<dbReference type="Gene3D" id="2.60.40.380">
    <property type="entry name" value="Purple acid phosphatase-like, N-terminal"/>
    <property type="match status" value="1"/>
</dbReference>
<sequence>MSGVDRRTFLKAGAVAGAVATTTTVSAASAAEVAFQHGVASGDPLPDGVLLWTRVVTSEPIRWEVARDEDFSRIVKRGTTRTGPARDHTVKVEVHGLRPNTRYWYRFRVGDVVSPVGRTKTAGCGTELNLGVVSCANWAMGHFAGYGFLAQQDLDAVLHLGDYIYEGVYAVTPELRPSEPPHECVTLDDYRRRHAQYKTDAHAQAVHQAHPFICTWDDHESADNSSSIGSPLHDPATEGPWAVRMAAATQAYFEWMPIREGKVDRSFQFGELASLTMLDLRSYRTDTTILGAEQRSWLIKRLTTDTARWQLVGNSVMISPFKIPPAPGFPSSNPDQWDGFPADRELVLRALGDRKNTVFLTGDIHSSWACDVPFEGRSVASEYIVTSLTSDNFDELLKVPPRTGSLVLEAQIQLLNPHAKFVELDSHGVATLKVTQDEVRFDWYYLANRKDPNSTITKAHSFRTRHNTAQVERVLF</sequence>
<comment type="caution">
    <text evidence="4">The sequence shown here is derived from an EMBL/GenBank/DDBJ whole genome shotgun (WGS) entry which is preliminary data.</text>
</comment>
<dbReference type="InterPro" id="IPR038607">
    <property type="entry name" value="PhoD-like_sf"/>
</dbReference>
<dbReference type="Pfam" id="PF09423">
    <property type="entry name" value="PhoD"/>
    <property type="match status" value="1"/>
</dbReference>
<feature type="chain" id="PRO_5028805455" evidence="1">
    <location>
        <begin position="28"/>
        <end position="476"/>
    </location>
</feature>
<evidence type="ECO:0000256" key="1">
    <source>
        <dbReference type="SAM" id="SignalP"/>
    </source>
</evidence>
<dbReference type="AlphaFoldDB" id="A0A7C9RN81"/>
<dbReference type="InterPro" id="IPR032093">
    <property type="entry name" value="PhoD_N"/>
</dbReference>
<keyword evidence="5" id="KW-1185">Reference proteome</keyword>
<dbReference type="Gene3D" id="3.60.21.70">
    <property type="entry name" value="PhoD-like phosphatase"/>
    <property type="match status" value="1"/>
</dbReference>
<dbReference type="InterPro" id="IPR006311">
    <property type="entry name" value="TAT_signal"/>
</dbReference>
<dbReference type="InterPro" id="IPR018946">
    <property type="entry name" value="PhoD-like_MPP"/>
</dbReference>
<evidence type="ECO:0000259" key="2">
    <source>
        <dbReference type="Pfam" id="PF09423"/>
    </source>
</evidence>
<feature type="signal peptide" evidence="1">
    <location>
        <begin position="1"/>
        <end position="27"/>
    </location>
</feature>
<dbReference type="PANTHER" id="PTHR43606">
    <property type="entry name" value="PHOSPHATASE, PUTATIVE (AFU_ORTHOLOGUE AFUA_6G08710)-RELATED"/>
    <property type="match status" value="1"/>
</dbReference>
<dbReference type="SUPFAM" id="SSF56300">
    <property type="entry name" value="Metallo-dependent phosphatases"/>
    <property type="match status" value="1"/>
</dbReference>
<keyword evidence="1" id="KW-0732">Signal</keyword>
<gene>
    <name evidence="4" type="ORF">G7043_05775</name>
</gene>
<dbReference type="PROSITE" id="PS51318">
    <property type="entry name" value="TAT"/>
    <property type="match status" value="1"/>
</dbReference>
<dbReference type="Pfam" id="PF16655">
    <property type="entry name" value="PhoD_N"/>
    <property type="match status" value="1"/>
</dbReference>
<proteinExistence type="predicted"/>
<organism evidence="4 5">
    <name type="scientific">Lentzea alba</name>
    <dbReference type="NCBI Taxonomy" id="2714351"/>
    <lineage>
        <taxon>Bacteria</taxon>
        <taxon>Bacillati</taxon>
        <taxon>Actinomycetota</taxon>
        <taxon>Actinomycetes</taxon>
        <taxon>Pseudonocardiales</taxon>
        <taxon>Pseudonocardiaceae</taxon>
        <taxon>Lentzea</taxon>
    </lineage>
</organism>
<dbReference type="InterPro" id="IPR029052">
    <property type="entry name" value="Metallo-depent_PP-like"/>
</dbReference>
<dbReference type="RefSeq" id="WP_166044482.1">
    <property type="nucleotide sequence ID" value="NZ_JAAMPJ010000001.1"/>
</dbReference>